<name>A0A426X7L4_ENSVE</name>
<dbReference type="Proteomes" id="UP000287651">
    <property type="component" value="Unassembled WGS sequence"/>
</dbReference>
<organism evidence="1 2">
    <name type="scientific">Ensete ventricosum</name>
    <name type="common">Abyssinian banana</name>
    <name type="synonym">Musa ensete</name>
    <dbReference type="NCBI Taxonomy" id="4639"/>
    <lineage>
        <taxon>Eukaryota</taxon>
        <taxon>Viridiplantae</taxon>
        <taxon>Streptophyta</taxon>
        <taxon>Embryophyta</taxon>
        <taxon>Tracheophyta</taxon>
        <taxon>Spermatophyta</taxon>
        <taxon>Magnoliopsida</taxon>
        <taxon>Liliopsida</taxon>
        <taxon>Zingiberales</taxon>
        <taxon>Musaceae</taxon>
        <taxon>Ensete</taxon>
    </lineage>
</organism>
<evidence type="ECO:0000313" key="2">
    <source>
        <dbReference type="Proteomes" id="UP000287651"/>
    </source>
</evidence>
<dbReference type="AlphaFoldDB" id="A0A426X7L4"/>
<accession>A0A426X7L4</accession>
<comment type="caution">
    <text evidence="1">The sequence shown here is derived from an EMBL/GenBank/DDBJ whole genome shotgun (WGS) entry which is preliminary data.</text>
</comment>
<sequence length="104" mass="11640">MPLQFVSLLGPTSPWLKYDSSAIELRAEELCWKVKDFQTINPFRTGSSAMIPGPASVERVVFQNPVGGVLLKKSLCSIKVSMNESDASRSVRYLVKLYFSRALR</sequence>
<protein>
    <submittedName>
        <fullName evidence="1">Uncharacterized protein</fullName>
    </submittedName>
</protein>
<reference evidence="1 2" key="1">
    <citation type="journal article" date="2014" name="Agronomy (Basel)">
        <title>A Draft Genome Sequence for Ensete ventricosum, the Drought-Tolerant Tree Against Hunger.</title>
        <authorList>
            <person name="Harrison J."/>
            <person name="Moore K.A."/>
            <person name="Paszkiewicz K."/>
            <person name="Jones T."/>
            <person name="Grant M."/>
            <person name="Ambacheew D."/>
            <person name="Muzemil S."/>
            <person name="Studholme D.J."/>
        </authorList>
    </citation>
    <scope>NUCLEOTIDE SEQUENCE [LARGE SCALE GENOMIC DNA]</scope>
</reference>
<dbReference type="EMBL" id="AMZH03025046">
    <property type="protein sequence ID" value="RRT35448.1"/>
    <property type="molecule type" value="Genomic_DNA"/>
</dbReference>
<gene>
    <name evidence="1" type="ORF">B296_00013996</name>
</gene>
<proteinExistence type="predicted"/>
<evidence type="ECO:0000313" key="1">
    <source>
        <dbReference type="EMBL" id="RRT35448.1"/>
    </source>
</evidence>